<reference evidence="3" key="4">
    <citation type="submission" date="2016-08" db="EMBL/GenBank/DDBJ databases">
        <title>Sequencing, assembly and comparative genomics of S. aureofaciens ATCC 10762.</title>
        <authorList>
            <person name="Gradnigo J.S."/>
            <person name="Johnson N."/>
            <person name="Somerville G.A."/>
        </authorList>
    </citation>
    <scope>NUCLEOTIDE SEQUENCE [LARGE SCALE GENOMIC DNA]</scope>
    <source>
        <strain evidence="3">ATCC 10762 / DSM 40127 / CCM 3239 / JCM 4008 / LMG 5968 / NBRC 12843 / NCIMB 8234 / A-377</strain>
    </source>
</reference>
<comment type="caution">
    <text evidence="2">The sequence shown here is derived from an EMBL/GenBank/DDBJ whole genome shotgun (WGS) entry which is preliminary data.</text>
</comment>
<dbReference type="Gene3D" id="3.40.720.10">
    <property type="entry name" value="Alkaline Phosphatase, subunit A"/>
    <property type="match status" value="2"/>
</dbReference>
<evidence type="ECO:0000313" key="2">
    <source>
        <dbReference type="EMBL" id="OEV35451.1"/>
    </source>
</evidence>
<organism evidence="2 3">
    <name type="scientific">Kitasatospora aureofaciens</name>
    <name type="common">Streptomyces aureofaciens</name>
    <dbReference type="NCBI Taxonomy" id="1894"/>
    <lineage>
        <taxon>Bacteria</taxon>
        <taxon>Bacillati</taxon>
        <taxon>Actinomycetota</taxon>
        <taxon>Actinomycetes</taxon>
        <taxon>Kitasatosporales</taxon>
        <taxon>Streptomycetaceae</taxon>
        <taxon>Kitasatospora</taxon>
    </lineage>
</organism>
<evidence type="ECO:0000313" key="1">
    <source>
        <dbReference type="EMBL" id="GGU85997.1"/>
    </source>
</evidence>
<dbReference type="AlphaFoldDB" id="A0A1E7N427"/>
<proteinExistence type="predicted"/>
<keyword evidence="3" id="KW-1185">Reference proteome</keyword>
<reference evidence="2 3" key="2">
    <citation type="submission" date="2014-07" db="EMBL/GenBank/DDBJ databases">
        <authorList>
            <person name="Zhang J.E."/>
            <person name="Yang H."/>
            <person name="Guo J."/>
            <person name="Deng Z."/>
            <person name="Luo H."/>
            <person name="Luo M."/>
            <person name="Zhao B."/>
        </authorList>
    </citation>
    <scope>NUCLEOTIDE SEQUENCE [LARGE SCALE GENOMIC DNA]</scope>
    <source>
        <strain evidence="2">ATCC 10762</strain>
        <strain evidence="3">ATCC 10762 / DSM 40127 / CCM 3239 / JCM 4008 / LMG 5968 / NBRC 12843 / NCIMB 8234 / A-377</strain>
    </source>
</reference>
<dbReference type="Proteomes" id="UP000610124">
    <property type="component" value="Unassembled WGS sequence"/>
</dbReference>
<protein>
    <submittedName>
        <fullName evidence="2">Nucleotide pyrophosphatase</fullName>
    </submittedName>
</protein>
<dbReference type="SUPFAM" id="SSF53649">
    <property type="entry name" value="Alkaline phosphatase-like"/>
    <property type="match status" value="1"/>
</dbReference>
<dbReference type="GeneID" id="97487324"/>
<dbReference type="EMBL" id="BMUB01000009">
    <property type="protein sequence ID" value="GGU85997.1"/>
    <property type="molecule type" value="Genomic_DNA"/>
</dbReference>
<name>A0A1E7N427_KITAU</name>
<reference evidence="1" key="1">
    <citation type="journal article" date="2014" name="Int. J. Syst. Evol. Microbiol.">
        <title>Complete genome sequence of Corynebacterium casei LMG S-19264T (=DSM 44701T), isolated from a smear-ripened cheese.</title>
        <authorList>
            <consortium name="US DOE Joint Genome Institute (JGI-PGF)"/>
            <person name="Walter F."/>
            <person name="Albersmeier A."/>
            <person name="Kalinowski J."/>
            <person name="Ruckert C."/>
        </authorList>
    </citation>
    <scope>NUCLEOTIDE SEQUENCE</scope>
    <source>
        <strain evidence="1">JCM 4434</strain>
    </source>
</reference>
<sequence>MTVYWVVWDAAAHWVVDRLEREGALPAVTRMRARGTVAAARPAHPNCQTPPSLATLFTGAWPSEHGVTGYTVPGAGDGVAEHVSGFDPRFPAVPTVWETAWERDRRSAFVHAPWVFDEAGAVGPYVDGAVEAYSRRLTRHAFLELAPGPAVQAWQIAESWVDVETGATGDVVRVRAAGAELVLTPGGGWQPLLLDDAGHATWVACVRGACGPLLVHTGVWEPRTGGRNGPLVQRLRQCPPFAGEGVGPLYRAGVFGPRLAEGGDGSAEDVFLSSVGCVTRAFGAATEAVLQEHTADLVVVYLPMTDDVGHELLGWCDEKSAAHRPDIADRAWSYLRACYQDADALLGRVLDRARAEDTVVLGADHGMVGCTHLVHVNDQLVRAGLAAPATAGALDVEHSEVIYHPANNGSLWATGPADPGRAGEAMARAMAALRTLTDPENGRPVVRGFLDDRGRPLAGDAVPPPVVFLVLDDDYQPTAPLSADGVTVRRQPKSGAHVVYTGDSRLHAVHAAIGPRIPHGTAPVAVDNTLPAQLVLRELGVEQPKAAEPAALS</sequence>
<evidence type="ECO:0000313" key="3">
    <source>
        <dbReference type="Proteomes" id="UP000037395"/>
    </source>
</evidence>
<accession>A0A1E7N427</accession>
<reference evidence="2" key="3">
    <citation type="submission" date="2016-08" db="EMBL/GenBank/DDBJ databases">
        <title>Sequencing, Assembly and Comparative Genomics of S. aureofaciens ATCC 10762.</title>
        <authorList>
            <person name="Gradnigo J.S."/>
            <person name="Johnson N."/>
            <person name="Somerville G.A."/>
        </authorList>
    </citation>
    <scope>NUCLEOTIDE SEQUENCE [LARGE SCALE GENOMIC DNA]</scope>
    <source>
        <strain evidence="2">ATCC 10762</strain>
    </source>
</reference>
<dbReference type="Pfam" id="PF01663">
    <property type="entry name" value="Phosphodiest"/>
    <property type="match status" value="2"/>
</dbReference>
<dbReference type="InterPro" id="IPR017850">
    <property type="entry name" value="Alkaline_phosphatase_core_sf"/>
</dbReference>
<gene>
    <name evidence="1" type="ORF">GCM10010502_42940</name>
    <name evidence="2" type="ORF">HS99_0032345</name>
</gene>
<dbReference type="RefSeq" id="WP_046385537.1">
    <property type="nucleotide sequence ID" value="NZ_BMUB01000009.1"/>
</dbReference>
<dbReference type="EMBL" id="JPRF03000034">
    <property type="protein sequence ID" value="OEV35451.1"/>
    <property type="molecule type" value="Genomic_DNA"/>
</dbReference>
<accession>A0A8H9HSQ4</accession>
<dbReference type="InterPro" id="IPR002591">
    <property type="entry name" value="Phosphodiest/P_Trfase"/>
</dbReference>
<reference evidence="1" key="5">
    <citation type="submission" date="2020-09" db="EMBL/GenBank/DDBJ databases">
        <authorList>
            <person name="Sun Q."/>
            <person name="Ohkuma M."/>
        </authorList>
    </citation>
    <scope>NUCLEOTIDE SEQUENCE</scope>
    <source>
        <strain evidence="1">JCM 4434</strain>
    </source>
</reference>
<dbReference type="Proteomes" id="UP000037395">
    <property type="component" value="Unassembled WGS sequence"/>
</dbReference>